<protein>
    <submittedName>
        <fullName evidence="5">Class I SAM-dependent methyltransferase</fullName>
    </submittedName>
</protein>
<dbReference type="PANTHER" id="PTHR43861">
    <property type="entry name" value="TRANS-ACONITATE 2-METHYLTRANSFERASE-RELATED"/>
    <property type="match status" value="1"/>
</dbReference>
<comment type="caution">
    <text evidence="5">The sequence shown here is derived from an EMBL/GenBank/DDBJ whole genome shotgun (WGS) entry which is preliminary data.</text>
</comment>
<dbReference type="AlphaFoldDB" id="A0A4Z1D960"/>
<dbReference type="InterPro" id="IPR029063">
    <property type="entry name" value="SAM-dependent_MTases_sf"/>
</dbReference>
<organism evidence="5 6">
    <name type="scientific">Streptomyces griseoluteus</name>
    <dbReference type="NCBI Taxonomy" id="29306"/>
    <lineage>
        <taxon>Bacteria</taxon>
        <taxon>Bacillati</taxon>
        <taxon>Actinomycetota</taxon>
        <taxon>Actinomycetes</taxon>
        <taxon>Kitasatosporales</taxon>
        <taxon>Streptomycetaceae</taxon>
        <taxon>Streptomyces</taxon>
    </lineage>
</organism>
<evidence type="ECO:0000256" key="2">
    <source>
        <dbReference type="ARBA" id="ARBA00022679"/>
    </source>
</evidence>
<dbReference type="EMBL" id="SRRU01000009">
    <property type="protein sequence ID" value="TGN78612.1"/>
    <property type="molecule type" value="Genomic_DNA"/>
</dbReference>
<accession>A0A4Z1D960</accession>
<feature type="compositionally biased region" description="Gly residues" evidence="3">
    <location>
        <begin position="23"/>
        <end position="33"/>
    </location>
</feature>
<feature type="region of interest" description="Disordered" evidence="3">
    <location>
        <begin position="21"/>
        <end position="43"/>
    </location>
</feature>
<dbReference type="InterPro" id="IPR041698">
    <property type="entry name" value="Methyltransf_25"/>
</dbReference>
<sequence>MLEGAGHVAEVGRGAEEIAVGGQHVGGGRGEGGAADDTDVLDLGRGGAGHDGLEEFLAVRRRRVVDDQQGGHARTLPCRRFGPQTGLPGVRVWVRRCRAAVGNVRGAVLAEEEQRAPAAVVFDTLGIAYEQAFAASGPHLASLSWLVDHLMPGSRVLDVGSGTGRPTAEALARAGHRVLGVDVSPVMVELATRQVPDAEFQVADIRELELAEGSFEAVCVYFSLLQMSRDEQRDVLTSLARALRPGGLAVLATVPVDVADAETEFMGQPVRVSSFSPDDFAQLVTDAGFSVLSEAHATFMPAHADARPEPHLFLYCRRTAH</sequence>
<dbReference type="CDD" id="cd02440">
    <property type="entry name" value="AdoMet_MTases"/>
    <property type="match status" value="1"/>
</dbReference>
<dbReference type="GO" id="GO:0032259">
    <property type="term" value="P:methylation"/>
    <property type="evidence" value="ECO:0007669"/>
    <property type="project" value="UniProtKB-KW"/>
</dbReference>
<gene>
    <name evidence="5" type="ORF">E5082_23820</name>
</gene>
<dbReference type="Proteomes" id="UP000298513">
    <property type="component" value="Unassembled WGS sequence"/>
</dbReference>
<dbReference type="PANTHER" id="PTHR43861:SF1">
    <property type="entry name" value="TRANS-ACONITATE 2-METHYLTRANSFERASE"/>
    <property type="match status" value="1"/>
</dbReference>
<dbReference type="GO" id="GO:0008168">
    <property type="term" value="F:methyltransferase activity"/>
    <property type="evidence" value="ECO:0007669"/>
    <property type="project" value="UniProtKB-KW"/>
</dbReference>
<keyword evidence="6" id="KW-1185">Reference proteome</keyword>
<dbReference type="GO" id="GO:0017000">
    <property type="term" value="P:antibiotic biosynthetic process"/>
    <property type="evidence" value="ECO:0007669"/>
    <property type="project" value="UniProtKB-ARBA"/>
</dbReference>
<dbReference type="SUPFAM" id="SSF53335">
    <property type="entry name" value="S-adenosyl-L-methionine-dependent methyltransferases"/>
    <property type="match status" value="1"/>
</dbReference>
<proteinExistence type="predicted"/>
<evidence type="ECO:0000259" key="4">
    <source>
        <dbReference type="Pfam" id="PF13649"/>
    </source>
</evidence>
<keyword evidence="2 5" id="KW-0808">Transferase</keyword>
<dbReference type="Pfam" id="PF13649">
    <property type="entry name" value="Methyltransf_25"/>
    <property type="match status" value="1"/>
</dbReference>
<evidence type="ECO:0000256" key="1">
    <source>
        <dbReference type="ARBA" id="ARBA00022603"/>
    </source>
</evidence>
<evidence type="ECO:0000313" key="5">
    <source>
        <dbReference type="EMBL" id="TGN78612.1"/>
    </source>
</evidence>
<keyword evidence="1 5" id="KW-0489">Methyltransferase</keyword>
<reference evidence="5 6" key="1">
    <citation type="submission" date="2019-04" db="EMBL/GenBank/DDBJ databases">
        <title>Streptomyces sp. nov. Bv016 isolated from bark of Buahinia variegata.</title>
        <authorList>
            <person name="Kanchanasin P."/>
            <person name="Tanasupawat S."/>
            <person name="Yuki M."/>
            <person name="Kudo T."/>
        </authorList>
    </citation>
    <scope>NUCLEOTIDE SEQUENCE [LARGE SCALE GENOMIC DNA]</scope>
    <source>
        <strain evidence="5 6">JCM 4765</strain>
    </source>
</reference>
<evidence type="ECO:0000313" key="6">
    <source>
        <dbReference type="Proteomes" id="UP000298513"/>
    </source>
</evidence>
<evidence type="ECO:0000256" key="3">
    <source>
        <dbReference type="SAM" id="MobiDB-lite"/>
    </source>
</evidence>
<name>A0A4Z1D960_STRGP</name>
<dbReference type="Gene3D" id="3.40.50.150">
    <property type="entry name" value="Vaccinia Virus protein VP39"/>
    <property type="match status" value="1"/>
</dbReference>
<feature type="domain" description="Methyltransferase" evidence="4">
    <location>
        <begin position="156"/>
        <end position="247"/>
    </location>
</feature>